<organism evidence="1 2">
    <name type="scientific">Hesseltinella vesiculosa</name>
    <dbReference type="NCBI Taxonomy" id="101127"/>
    <lineage>
        <taxon>Eukaryota</taxon>
        <taxon>Fungi</taxon>
        <taxon>Fungi incertae sedis</taxon>
        <taxon>Mucoromycota</taxon>
        <taxon>Mucoromycotina</taxon>
        <taxon>Mucoromycetes</taxon>
        <taxon>Mucorales</taxon>
        <taxon>Cunninghamellaceae</taxon>
        <taxon>Hesseltinella</taxon>
    </lineage>
</organism>
<accession>A0A1X2GNK0</accession>
<evidence type="ECO:0000313" key="2">
    <source>
        <dbReference type="Proteomes" id="UP000242146"/>
    </source>
</evidence>
<evidence type="ECO:0000313" key="1">
    <source>
        <dbReference type="EMBL" id="ORX58002.1"/>
    </source>
</evidence>
<gene>
    <name evidence="1" type="ORF">DM01DRAFT_1216793</name>
</gene>
<protein>
    <submittedName>
        <fullName evidence="1">Uncharacterized protein</fullName>
    </submittedName>
</protein>
<dbReference type="EMBL" id="MCGT01000007">
    <property type="protein sequence ID" value="ORX58002.1"/>
    <property type="molecule type" value="Genomic_DNA"/>
</dbReference>
<sequence>MCHYTFTWEHQSVRNTNQRHALPSFVIITKRKRKTNVGKLFEMQLIPSPFSVLPNAPPRCLRDRCLQSTSYLIVLYTVILNFGGDQRLSNGIVF</sequence>
<dbReference type="Proteomes" id="UP000242146">
    <property type="component" value="Unassembled WGS sequence"/>
</dbReference>
<proteinExistence type="predicted"/>
<name>A0A1X2GNK0_9FUNG</name>
<dbReference type="AlphaFoldDB" id="A0A1X2GNK0"/>
<comment type="caution">
    <text evidence="1">The sequence shown here is derived from an EMBL/GenBank/DDBJ whole genome shotgun (WGS) entry which is preliminary data.</text>
</comment>
<reference evidence="1 2" key="1">
    <citation type="submission" date="2016-07" db="EMBL/GenBank/DDBJ databases">
        <title>Pervasive Adenine N6-methylation of Active Genes in Fungi.</title>
        <authorList>
            <consortium name="DOE Joint Genome Institute"/>
            <person name="Mondo S.J."/>
            <person name="Dannebaum R.O."/>
            <person name="Kuo R.C."/>
            <person name="Labutti K."/>
            <person name="Haridas S."/>
            <person name="Kuo A."/>
            <person name="Salamov A."/>
            <person name="Ahrendt S.R."/>
            <person name="Lipzen A."/>
            <person name="Sullivan W."/>
            <person name="Andreopoulos W.B."/>
            <person name="Clum A."/>
            <person name="Lindquist E."/>
            <person name="Daum C."/>
            <person name="Ramamoorthy G.K."/>
            <person name="Gryganskyi A."/>
            <person name="Culley D."/>
            <person name="Magnuson J.K."/>
            <person name="James T.Y."/>
            <person name="O'Malley M.A."/>
            <person name="Stajich J.E."/>
            <person name="Spatafora J.W."/>
            <person name="Visel A."/>
            <person name="Grigoriev I.V."/>
        </authorList>
    </citation>
    <scope>NUCLEOTIDE SEQUENCE [LARGE SCALE GENOMIC DNA]</scope>
    <source>
        <strain evidence="1 2">NRRL 3301</strain>
    </source>
</reference>
<keyword evidence="2" id="KW-1185">Reference proteome</keyword>